<dbReference type="PROSITE" id="PS00433">
    <property type="entry name" value="PHOSPHOFRUCTOKINASE"/>
    <property type="match status" value="1"/>
</dbReference>
<name>A0A1X7AQ17_9GAMM</name>
<dbReference type="InterPro" id="IPR015912">
    <property type="entry name" value="Phosphofructokinase_CS"/>
</dbReference>
<feature type="active site" description="Proton acceptor" evidence="14">
    <location>
        <position position="132"/>
    </location>
</feature>
<feature type="binding site" evidence="14">
    <location>
        <position position="107"/>
    </location>
    <ligand>
        <name>Mg(2+)</name>
        <dbReference type="ChEBI" id="CHEBI:18420"/>
        <note>catalytic</note>
    </ligand>
</feature>
<evidence type="ECO:0000256" key="12">
    <source>
        <dbReference type="ARBA" id="ARBA00023152"/>
    </source>
</evidence>
<evidence type="ECO:0000256" key="5">
    <source>
        <dbReference type="ARBA" id="ARBA00022533"/>
    </source>
</evidence>
<keyword evidence="8 14" id="KW-0547">Nucleotide-binding</keyword>
<feature type="binding site" evidence="14">
    <location>
        <begin position="25"/>
        <end position="29"/>
    </location>
    <ligand>
        <name>ADP</name>
        <dbReference type="ChEBI" id="CHEBI:456216"/>
        <note>allosteric activator; ligand shared between dimeric partners</note>
    </ligand>
</feature>
<feature type="binding site" evidence="14">
    <location>
        <begin position="106"/>
        <end position="109"/>
    </location>
    <ligand>
        <name>ATP</name>
        <dbReference type="ChEBI" id="CHEBI:30616"/>
    </ligand>
</feature>
<dbReference type="GO" id="GO:0042802">
    <property type="term" value="F:identical protein binding"/>
    <property type="evidence" value="ECO:0007669"/>
    <property type="project" value="TreeGrafter"/>
</dbReference>
<protein>
    <recommendedName>
        <fullName evidence="14">ATP-dependent 6-phosphofructokinase</fullName>
        <shortName evidence="14">ATP-PFK</shortName>
        <shortName evidence="14">Phosphofructokinase</shortName>
        <ecNumber evidence="14">2.7.1.11</ecNumber>
    </recommendedName>
    <alternativeName>
        <fullName evidence="14">Phosphohexokinase</fullName>
    </alternativeName>
</protein>
<keyword evidence="9 14" id="KW-0418">Kinase</keyword>
<comment type="subunit">
    <text evidence="14">Homotetramer.</text>
</comment>
<feature type="domain" description="Phosphofructokinase" evidence="15">
    <location>
        <begin position="8"/>
        <end position="282"/>
    </location>
</feature>
<keyword evidence="11 14" id="KW-0460">Magnesium</keyword>
<dbReference type="PANTHER" id="PTHR13697:SF4">
    <property type="entry name" value="ATP-DEPENDENT 6-PHOSPHOFRUCTOKINASE"/>
    <property type="match status" value="1"/>
</dbReference>
<dbReference type="GO" id="GO:0005524">
    <property type="term" value="F:ATP binding"/>
    <property type="evidence" value="ECO:0007669"/>
    <property type="project" value="UniProtKB-UniRule"/>
</dbReference>
<evidence type="ECO:0000256" key="7">
    <source>
        <dbReference type="ARBA" id="ARBA00022723"/>
    </source>
</evidence>
<dbReference type="GO" id="GO:0048029">
    <property type="term" value="F:monosaccharide binding"/>
    <property type="evidence" value="ECO:0007669"/>
    <property type="project" value="TreeGrafter"/>
</dbReference>
<dbReference type="GO" id="GO:0006002">
    <property type="term" value="P:fructose 6-phosphate metabolic process"/>
    <property type="evidence" value="ECO:0007669"/>
    <property type="project" value="UniProtKB-UniRule"/>
</dbReference>
<dbReference type="Proteomes" id="UP000196573">
    <property type="component" value="Unassembled WGS sequence"/>
</dbReference>
<organism evidence="16 17">
    <name type="scientific">Parendozoicomonas haliclonae</name>
    <dbReference type="NCBI Taxonomy" id="1960125"/>
    <lineage>
        <taxon>Bacteria</taxon>
        <taxon>Pseudomonadati</taxon>
        <taxon>Pseudomonadota</taxon>
        <taxon>Gammaproteobacteria</taxon>
        <taxon>Oceanospirillales</taxon>
        <taxon>Endozoicomonadaceae</taxon>
        <taxon>Parendozoicomonas</taxon>
    </lineage>
</organism>
<dbReference type="GO" id="GO:0005945">
    <property type="term" value="C:6-phosphofructokinase complex"/>
    <property type="evidence" value="ECO:0007669"/>
    <property type="project" value="TreeGrafter"/>
</dbReference>
<evidence type="ECO:0000256" key="1">
    <source>
        <dbReference type="ARBA" id="ARBA00001946"/>
    </source>
</evidence>
<feature type="binding site" description="in other chain" evidence="14">
    <location>
        <begin position="257"/>
        <end position="260"/>
    </location>
    <ligand>
        <name>substrate</name>
        <note>ligand shared between dimeric partners</note>
    </ligand>
</feature>
<dbReference type="PRINTS" id="PR00476">
    <property type="entry name" value="PHFRCTKINASE"/>
</dbReference>
<evidence type="ECO:0000313" key="17">
    <source>
        <dbReference type="Proteomes" id="UP000196573"/>
    </source>
</evidence>
<dbReference type="PIRSF" id="PIRSF000532">
    <property type="entry name" value="ATP_PFK_prok"/>
    <property type="match status" value="1"/>
</dbReference>
<evidence type="ECO:0000256" key="14">
    <source>
        <dbReference type="HAMAP-Rule" id="MF_00339"/>
    </source>
</evidence>
<dbReference type="GO" id="GO:0003872">
    <property type="term" value="F:6-phosphofructokinase activity"/>
    <property type="evidence" value="ECO:0007669"/>
    <property type="project" value="UniProtKB-UniRule"/>
</dbReference>
<proteinExistence type="inferred from homology"/>
<feature type="binding site" evidence="14">
    <location>
        <position position="251"/>
    </location>
    <ligand>
        <name>substrate</name>
        <note>ligand shared between dimeric partners</note>
    </ligand>
</feature>
<dbReference type="HAMAP" id="MF_00339">
    <property type="entry name" value="Phosphofructokinase_I_B1"/>
    <property type="match status" value="1"/>
</dbReference>
<keyword evidence="10 14" id="KW-0067">ATP-binding</keyword>
<feature type="binding site" description="in other chain" evidence="14">
    <location>
        <begin position="174"/>
        <end position="176"/>
    </location>
    <ligand>
        <name>substrate</name>
        <note>ligand shared between dimeric partners</note>
    </ligand>
</feature>
<keyword evidence="5 14" id="KW-0021">Allosteric enzyme</keyword>
<evidence type="ECO:0000256" key="13">
    <source>
        <dbReference type="ARBA" id="ARBA00048070"/>
    </source>
</evidence>
<dbReference type="OrthoDB" id="9802503at2"/>
<dbReference type="UniPathway" id="UPA00109">
    <property type="reaction ID" value="UER00182"/>
</dbReference>
<evidence type="ECO:0000256" key="2">
    <source>
        <dbReference type="ARBA" id="ARBA00004496"/>
    </source>
</evidence>
<evidence type="ECO:0000256" key="4">
    <source>
        <dbReference type="ARBA" id="ARBA00022490"/>
    </source>
</evidence>
<evidence type="ECO:0000256" key="11">
    <source>
        <dbReference type="ARBA" id="ARBA00022842"/>
    </source>
</evidence>
<dbReference type="GO" id="GO:0030388">
    <property type="term" value="P:fructose 1,6-bisphosphate metabolic process"/>
    <property type="evidence" value="ECO:0007669"/>
    <property type="project" value="TreeGrafter"/>
</dbReference>
<dbReference type="Gene3D" id="3.40.50.460">
    <property type="entry name" value="Phosphofructokinase domain"/>
    <property type="match status" value="1"/>
</dbReference>
<dbReference type="RefSeq" id="WP_087112765.1">
    <property type="nucleotide sequence ID" value="NZ_FWPT01000011.1"/>
</dbReference>
<dbReference type="InterPro" id="IPR022953">
    <property type="entry name" value="ATP_PFK"/>
</dbReference>
<dbReference type="FunFam" id="3.40.50.450:FF:000001">
    <property type="entry name" value="ATP-dependent 6-phosphofructokinase"/>
    <property type="match status" value="1"/>
</dbReference>
<feature type="binding site" evidence="14">
    <location>
        <position position="167"/>
    </location>
    <ligand>
        <name>substrate</name>
        <note>ligand shared between dimeric partners</note>
    </ligand>
</feature>
<feature type="binding site" description="in other chain" evidence="14">
    <location>
        <position position="159"/>
    </location>
    <ligand>
        <name>ADP</name>
        <dbReference type="ChEBI" id="CHEBI:456216"/>
        <note>allosteric activator; ligand shared between dimeric partners</note>
    </ligand>
</feature>
<comment type="subcellular location">
    <subcellularLocation>
        <location evidence="2 14">Cytoplasm</location>
    </subcellularLocation>
</comment>
<keyword evidence="6 14" id="KW-0808">Transferase</keyword>
<accession>A0A1X7AQ17</accession>
<keyword evidence="7 14" id="KW-0479">Metal-binding</keyword>
<dbReference type="GO" id="GO:0016208">
    <property type="term" value="F:AMP binding"/>
    <property type="evidence" value="ECO:0007669"/>
    <property type="project" value="TreeGrafter"/>
</dbReference>
<dbReference type="Gene3D" id="3.40.50.450">
    <property type="match status" value="1"/>
</dbReference>
<dbReference type="GO" id="GO:0070095">
    <property type="term" value="F:fructose-6-phosphate binding"/>
    <property type="evidence" value="ECO:0007669"/>
    <property type="project" value="TreeGrafter"/>
</dbReference>
<comment type="caution">
    <text evidence="14">Lacks conserved residue(s) required for the propagation of feature annotation.</text>
</comment>
<dbReference type="NCBIfam" id="TIGR02482">
    <property type="entry name" value="PFKA_ATP"/>
    <property type="match status" value="1"/>
</dbReference>
<comment type="activity regulation">
    <text evidence="14">Allosterically activated by ADP and other diphosphonucleosides, and allosterically inhibited by phosphoenolpyruvate.</text>
</comment>
<dbReference type="EC" id="2.7.1.11" evidence="14"/>
<evidence type="ECO:0000256" key="9">
    <source>
        <dbReference type="ARBA" id="ARBA00022777"/>
    </source>
</evidence>
<feature type="binding site" evidence="14">
    <location>
        <begin position="76"/>
        <end position="77"/>
    </location>
    <ligand>
        <name>ATP</name>
        <dbReference type="ChEBI" id="CHEBI:30616"/>
    </ligand>
</feature>
<evidence type="ECO:0000256" key="6">
    <source>
        <dbReference type="ARBA" id="ARBA00022679"/>
    </source>
</evidence>
<dbReference type="GO" id="GO:0061621">
    <property type="term" value="P:canonical glycolysis"/>
    <property type="evidence" value="ECO:0007669"/>
    <property type="project" value="TreeGrafter"/>
</dbReference>
<comment type="pathway">
    <text evidence="3 14">Carbohydrate degradation; glycolysis; D-glyceraldehyde 3-phosphate and glycerone phosphate from D-glucose: step 3/4.</text>
</comment>
<dbReference type="Pfam" id="PF00365">
    <property type="entry name" value="PFK"/>
    <property type="match status" value="1"/>
</dbReference>
<keyword evidence="17" id="KW-1185">Reference proteome</keyword>
<keyword evidence="12 14" id="KW-0324">Glycolysis</keyword>
<dbReference type="InterPro" id="IPR012828">
    <property type="entry name" value="PFKA_ATP_prok"/>
</dbReference>
<dbReference type="FunFam" id="3.40.50.460:FF:000002">
    <property type="entry name" value="ATP-dependent 6-phosphofructokinase"/>
    <property type="match status" value="1"/>
</dbReference>
<evidence type="ECO:0000256" key="3">
    <source>
        <dbReference type="ARBA" id="ARBA00004679"/>
    </source>
</evidence>
<dbReference type="GO" id="GO:0046872">
    <property type="term" value="F:metal ion binding"/>
    <property type="evidence" value="ECO:0007669"/>
    <property type="project" value="UniProtKB-KW"/>
</dbReference>
<dbReference type="InterPro" id="IPR035966">
    <property type="entry name" value="PKF_sf"/>
</dbReference>
<sequence>MGKSLKHIGVLTSGGDAPGMNAAIRSVVRTCTHHGIEVTGFYEGYQGVIDDNAETLDARAVAHIINRGGTMLRSARCAEFRTREGRQKAYDNLKKRGIEGLVVIGGDGSFTGASLLSDEFDIPVIGIPGTIDNDIYGTDFTIGFDTALNTVVDAVDRIRDTATSHNRLFFIEVMGRDSGFIALNAGIAVGATNILIPEESTELDEVITKLKTGRENGKTSSIVLVAEGEKMGDALFMAEETKKHLPDYDIRVSVLGHMQRGGNPTCADRVLATRLGVAAVEQLMAGHSSVMCGVRNGSVCTVSIHDAISRKPGIDRNLMHIAEIVSL</sequence>
<dbReference type="AlphaFoldDB" id="A0A1X7AQ17"/>
<gene>
    <name evidence="16" type="primary">pfkA_2</name>
    <name evidence="14" type="synonym">pfkA</name>
    <name evidence="16" type="ORF">EHSB41UT_04129</name>
</gene>
<evidence type="ECO:0000313" key="16">
    <source>
        <dbReference type="EMBL" id="SMA50335.1"/>
    </source>
</evidence>
<feature type="binding site" description="in other chain" evidence="14">
    <location>
        <position position="227"/>
    </location>
    <ligand>
        <name>substrate</name>
        <note>ligand shared between dimeric partners</note>
    </ligand>
</feature>
<dbReference type="SUPFAM" id="SSF53784">
    <property type="entry name" value="Phosphofructokinase"/>
    <property type="match status" value="1"/>
</dbReference>
<reference evidence="16 17" key="1">
    <citation type="submission" date="2017-03" db="EMBL/GenBank/DDBJ databases">
        <authorList>
            <person name="Afonso C.L."/>
            <person name="Miller P.J."/>
            <person name="Scott M.A."/>
            <person name="Spackman E."/>
            <person name="Goraichik I."/>
            <person name="Dimitrov K.M."/>
            <person name="Suarez D.L."/>
            <person name="Swayne D.E."/>
        </authorList>
    </citation>
    <scope>NUCLEOTIDE SEQUENCE [LARGE SCALE GENOMIC DNA]</scope>
    <source>
        <strain evidence="16">SB41UT1</strain>
    </source>
</reference>
<dbReference type="InterPro" id="IPR012003">
    <property type="entry name" value="ATP_PFK_prok-type"/>
</dbReference>
<evidence type="ECO:0000259" key="15">
    <source>
        <dbReference type="Pfam" id="PF00365"/>
    </source>
</evidence>
<keyword evidence="4 14" id="KW-0963">Cytoplasm</keyword>
<dbReference type="EMBL" id="FWPT01000011">
    <property type="protein sequence ID" value="SMA50335.1"/>
    <property type="molecule type" value="Genomic_DNA"/>
</dbReference>
<comment type="function">
    <text evidence="14">Catalyzes the phosphorylation of D-fructose 6-phosphate to fructose 1,6-bisphosphate by ATP, the first committing step of glycolysis.</text>
</comment>
<comment type="cofactor">
    <cofactor evidence="1 14">
        <name>Mg(2+)</name>
        <dbReference type="ChEBI" id="CHEBI:18420"/>
    </cofactor>
</comment>
<comment type="catalytic activity">
    <reaction evidence="13 14">
        <text>beta-D-fructose 6-phosphate + ATP = beta-D-fructose 1,6-bisphosphate + ADP + H(+)</text>
        <dbReference type="Rhea" id="RHEA:16109"/>
        <dbReference type="ChEBI" id="CHEBI:15378"/>
        <dbReference type="ChEBI" id="CHEBI:30616"/>
        <dbReference type="ChEBI" id="CHEBI:32966"/>
        <dbReference type="ChEBI" id="CHEBI:57634"/>
        <dbReference type="ChEBI" id="CHEBI:456216"/>
        <dbReference type="EC" id="2.7.1.11"/>
    </reaction>
</comment>
<feature type="binding site" description="in other chain" evidence="14">
    <location>
        <begin position="130"/>
        <end position="132"/>
    </location>
    <ligand>
        <name>substrate</name>
        <note>ligand shared between dimeric partners</note>
    </ligand>
</feature>
<evidence type="ECO:0000256" key="8">
    <source>
        <dbReference type="ARBA" id="ARBA00022741"/>
    </source>
</evidence>
<comment type="similarity">
    <text evidence="14">Belongs to the phosphofructokinase type A (PFKA) family. ATP-dependent PFK group I subfamily. Prokaryotic clade 'B1' sub-subfamily.</text>
</comment>
<feature type="binding site" evidence="14">
    <location>
        <position position="15"/>
    </location>
    <ligand>
        <name>ATP</name>
        <dbReference type="ChEBI" id="CHEBI:30616"/>
    </ligand>
</feature>
<feature type="binding site" description="in other chain" evidence="14">
    <location>
        <begin position="218"/>
        <end position="220"/>
    </location>
    <ligand>
        <name>ADP</name>
        <dbReference type="ChEBI" id="CHEBI:456216"/>
        <note>allosteric activator; ligand shared between dimeric partners</note>
    </ligand>
</feature>
<dbReference type="PANTHER" id="PTHR13697">
    <property type="entry name" value="PHOSPHOFRUCTOKINASE"/>
    <property type="match status" value="1"/>
</dbReference>
<dbReference type="InterPro" id="IPR000023">
    <property type="entry name" value="Phosphofructokinase_dom"/>
</dbReference>
<dbReference type="NCBIfam" id="NF002872">
    <property type="entry name" value="PRK03202.1"/>
    <property type="match status" value="1"/>
</dbReference>
<evidence type="ECO:0000256" key="10">
    <source>
        <dbReference type="ARBA" id="ARBA00022840"/>
    </source>
</evidence>